<dbReference type="InterPro" id="IPR036513">
    <property type="entry name" value="STAS_dom_sf"/>
</dbReference>
<organism evidence="2 3">
    <name type="scientific">Actinoplanes nipponensis</name>
    <dbReference type="NCBI Taxonomy" id="135950"/>
    <lineage>
        <taxon>Bacteria</taxon>
        <taxon>Bacillati</taxon>
        <taxon>Actinomycetota</taxon>
        <taxon>Actinomycetes</taxon>
        <taxon>Micromonosporales</taxon>
        <taxon>Micromonosporaceae</taxon>
        <taxon>Actinoplanes</taxon>
    </lineage>
</organism>
<keyword evidence="3" id="KW-1185">Reference proteome</keyword>
<dbReference type="Pfam" id="PF01740">
    <property type="entry name" value="STAS"/>
    <property type="match status" value="1"/>
</dbReference>
<comment type="caution">
    <text evidence="2">The sequence shown here is derived from an EMBL/GenBank/DDBJ whole genome shotgun (WGS) entry which is preliminary data.</text>
</comment>
<dbReference type="CDD" id="cd07043">
    <property type="entry name" value="STAS_anti-anti-sigma_factors"/>
    <property type="match status" value="1"/>
</dbReference>
<proteinExistence type="predicted"/>
<evidence type="ECO:0000313" key="2">
    <source>
        <dbReference type="EMBL" id="GIE47217.1"/>
    </source>
</evidence>
<dbReference type="InterPro" id="IPR002645">
    <property type="entry name" value="STAS_dom"/>
</dbReference>
<protein>
    <recommendedName>
        <fullName evidence="1">STAS domain-containing protein</fullName>
    </recommendedName>
</protein>
<dbReference type="Proteomes" id="UP000647172">
    <property type="component" value="Unassembled WGS sequence"/>
</dbReference>
<accession>A0A919JE00</accession>
<reference evidence="2" key="1">
    <citation type="submission" date="2021-01" db="EMBL/GenBank/DDBJ databases">
        <title>Whole genome shotgun sequence of Actinoplanes nipponensis NBRC 14063.</title>
        <authorList>
            <person name="Komaki H."/>
            <person name="Tamura T."/>
        </authorList>
    </citation>
    <scope>NUCLEOTIDE SEQUENCE</scope>
    <source>
        <strain evidence="2">NBRC 14063</strain>
    </source>
</reference>
<gene>
    <name evidence="2" type="ORF">Ani05nite_07510</name>
</gene>
<dbReference type="RefSeq" id="WP_203764695.1">
    <property type="nucleotide sequence ID" value="NZ_BAAAYJ010000089.1"/>
</dbReference>
<dbReference type="EMBL" id="BOMQ01000008">
    <property type="protein sequence ID" value="GIE47217.1"/>
    <property type="molecule type" value="Genomic_DNA"/>
</dbReference>
<evidence type="ECO:0000259" key="1">
    <source>
        <dbReference type="PROSITE" id="PS50801"/>
    </source>
</evidence>
<name>A0A919JE00_9ACTN</name>
<dbReference type="SUPFAM" id="SSF52091">
    <property type="entry name" value="SpoIIaa-like"/>
    <property type="match status" value="1"/>
</dbReference>
<dbReference type="Gene3D" id="3.30.750.24">
    <property type="entry name" value="STAS domain"/>
    <property type="match status" value="1"/>
</dbReference>
<sequence>MPERTIPQTTVVVTEPLEGSAVERWGDMIAAAAALEPPLLVVDLSGSPRIDASAIVMLLQTHRAMVCADGRLLLRGASAQVRRMLGLARVDRVLDVEDQTGAAPAVPTARS</sequence>
<dbReference type="AlphaFoldDB" id="A0A919JE00"/>
<feature type="domain" description="STAS" evidence="1">
    <location>
        <begin position="40"/>
        <end position="111"/>
    </location>
</feature>
<evidence type="ECO:0000313" key="3">
    <source>
        <dbReference type="Proteomes" id="UP000647172"/>
    </source>
</evidence>
<dbReference type="PROSITE" id="PS50801">
    <property type="entry name" value="STAS"/>
    <property type="match status" value="1"/>
</dbReference>